<dbReference type="EnsemblMetazoa" id="AQUA007514-RA">
    <property type="protein sequence ID" value="AQUA007514-PA"/>
    <property type="gene ID" value="AQUA007514"/>
</dbReference>
<evidence type="ECO:0000256" key="5">
    <source>
        <dbReference type="PROSITE-ProRule" id="PRU00221"/>
    </source>
</evidence>
<proteinExistence type="predicted"/>
<dbReference type="Proteomes" id="UP000076407">
    <property type="component" value="Unassembled WGS sequence"/>
</dbReference>
<feature type="repeat" description="WD" evidence="5">
    <location>
        <begin position="637"/>
        <end position="668"/>
    </location>
</feature>
<dbReference type="InterPro" id="IPR015943">
    <property type="entry name" value="WD40/YVTN_repeat-like_dom_sf"/>
</dbReference>
<dbReference type="SUPFAM" id="SSF50978">
    <property type="entry name" value="WD40 repeat-like"/>
    <property type="match status" value="2"/>
</dbReference>
<feature type="repeat" description="WD" evidence="5">
    <location>
        <begin position="553"/>
        <end position="594"/>
    </location>
</feature>
<name>A0A182XCG4_ANOQN</name>
<dbReference type="Pfam" id="PF00400">
    <property type="entry name" value="WD40"/>
    <property type="match status" value="8"/>
</dbReference>
<dbReference type="Gene3D" id="2.130.10.10">
    <property type="entry name" value="YVTN repeat-like/Quinoprotein amine dehydrogenase"/>
    <property type="match status" value="3"/>
</dbReference>
<reference evidence="7" key="1">
    <citation type="submission" date="2020-05" db="UniProtKB">
        <authorList>
            <consortium name="EnsemblMetazoa"/>
        </authorList>
    </citation>
    <scope>IDENTIFICATION</scope>
    <source>
        <strain evidence="7">SANGQUA</strain>
    </source>
</reference>
<protein>
    <recommendedName>
        <fullName evidence="6">U3 small nucleolar RNA-associated protein 13 C-terminal domain-containing protein</fullName>
    </recommendedName>
</protein>
<dbReference type="CDD" id="cd00200">
    <property type="entry name" value="WD40"/>
    <property type="match status" value="2"/>
</dbReference>
<dbReference type="InterPro" id="IPR020472">
    <property type="entry name" value="WD40_PAC1"/>
</dbReference>
<comment type="subcellular location">
    <subcellularLocation>
        <location evidence="1">Nucleus</location>
        <location evidence="1">Nucleolus</location>
    </subcellularLocation>
</comment>
<dbReference type="InterPro" id="IPR019775">
    <property type="entry name" value="WD40_repeat_CS"/>
</dbReference>
<keyword evidence="3" id="KW-0677">Repeat</keyword>
<feature type="repeat" description="WD" evidence="5">
    <location>
        <begin position="595"/>
        <end position="636"/>
    </location>
</feature>
<dbReference type="InterPro" id="IPR036322">
    <property type="entry name" value="WD40_repeat_dom_sf"/>
</dbReference>
<evidence type="ECO:0000256" key="4">
    <source>
        <dbReference type="ARBA" id="ARBA00023242"/>
    </source>
</evidence>
<organism evidence="7 8">
    <name type="scientific">Anopheles quadriannulatus</name>
    <name type="common">Mosquito</name>
    <dbReference type="NCBI Taxonomy" id="34691"/>
    <lineage>
        <taxon>Eukaryota</taxon>
        <taxon>Metazoa</taxon>
        <taxon>Ecdysozoa</taxon>
        <taxon>Arthropoda</taxon>
        <taxon>Hexapoda</taxon>
        <taxon>Insecta</taxon>
        <taxon>Pterygota</taxon>
        <taxon>Neoptera</taxon>
        <taxon>Endopterygota</taxon>
        <taxon>Diptera</taxon>
        <taxon>Nematocera</taxon>
        <taxon>Culicoidea</taxon>
        <taxon>Culicidae</taxon>
        <taxon>Anophelinae</taxon>
        <taxon>Anopheles</taxon>
    </lineage>
</organism>
<dbReference type="PRINTS" id="PR00320">
    <property type="entry name" value="GPROTEINBRPT"/>
</dbReference>
<dbReference type="VEuPathDB" id="VectorBase:AQUA007514"/>
<feature type="repeat" description="WD" evidence="5">
    <location>
        <begin position="412"/>
        <end position="451"/>
    </location>
</feature>
<dbReference type="PANTHER" id="PTHR19854:SF15">
    <property type="entry name" value="TRANSDUCIN BETA-LIKE PROTEIN 3"/>
    <property type="match status" value="1"/>
</dbReference>
<keyword evidence="4" id="KW-0539">Nucleus</keyword>
<dbReference type="PROSITE" id="PS50294">
    <property type="entry name" value="WD_REPEATS_REGION"/>
    <property type="match status" value="6"/>
</dbReference>
<dbReference type="PROSITE" id="PS50082">
    <property type="entry name" value="WD_REPEATS_2"/>
    <property type="match status" value="8"/>
</dbReference>
<dbReference type="InterPro" id="IPR013934">
    <property type="entry name" value="Utp13_C"/>
</dbReference>
<accession>A0A182XCG4</accession>
<evidence type="ECO:0000313" key="7">
    <source>
        <dbReference type="EnsemblMetazoa" id="AQUA007514-PA"/>
    </source>
</evidence>
<dbReference type="GO" id="GO:0032040">
    <property type="term" value="C:small-subunit processome"/>
    <property type="evidence" value="ECO:0007669"/>
    <property type="project" value="InterPro"/>
</dbReference>
<evidence type="ECO:0000259" key="6">
    <source>
        <dbReference type="Pfam" id="PF08625"/>
    </source>
</evidence>
<keyword evidence="2 5" id="KW-0853">WD repeat</keyword>
<keyword evidence="8" id="KW-1185">Reference proteome</keyword>
<dbReference type="STRING" id="34691.A0A182XCG4"/>
<evidence type="ECO:0000313" key="8">
    <source>
        <dbReference type="Proteomes" id="UP000076407"/>
    </source>
</evidence>
<dbReference type="FunFam" id="2.130.10.10:FF:001514">
    <property type="entry name" value="U3 small nucleolar RNA-associated protein 13"/>
    <property type="match status" value="1"/>
</dbReference>
<dbReference type="InterPro" id="IPR001680">
    <property type="entry name" value="WD40_rpt"/>
</dbReference>
<dbReference type="GO" id="GO:0006364">
    <property type="term" value="P:rRNA processing"/>
    <property type="evidence" value="ECO:0007669"/>
    <property type="project" value="InterPro"/>
</dbReference>
<dbReference type="PANTHER" id="PTHR19854">
    <property type="entry name" value="TRANSDUCIN BETA-LIKE 3"/>
    <property type="match status" value="1"/>
</dbReference>
<feature type="domain" description="U3 small nucleolar RNA-associated protein 13 C-terminal" evidence="6">
    <location>
        <begin position="690"/>
        <end position="821"/>
    </location>
</feature>
<sequence>MRKCHNKPLVSKHVRRISLQYFEIVQEKPDKMNTKVKLKEVYEVKQQYKAFYTGGTIVWKPDAQQFLCLNNGTISIVSVDNLHEPVALGEQETDGEIAEDVIYTFAVSNTGNSIVSGHRSGLLKLWDGEKHTVQKMWKTVHQGPISRLVFSPTDSVIASGGSDSTIRLWDPTEQVCLGTLRGAEGLINVIVFHPDADSKIVVAVGDDTKIRAWDYESRKQIKTFEGHFSRVTGVSFSEDRTHLVSAGRDKILILWNFESQQAVKTIPVYETLESVVVLPAGLRVGGIKLKKGKVYAACGGEEGLIKVWEMTGAKIIFKQSNSLVAKAAEEGGLAITHLFYSEPHGRMAVVSADHNILVHDCESFDYVHQLSGFSDEILDLILFGKRDQHLAMATNSSDFKVYDVSTMNCRLVKGHTDIVLSLCANDRYLLSSSKDNSIRLWSFTEEPFTISCVAIGLKHTNTVGCVTLSRQGGNFCASVSQDRCLKTWKIPKKFTTEEDGELPRLQCSLTALAHEKDINCVTISPNDRLIATASQDKTAKLWDASDLSVVGVFRGHTRGIWAVRFSPVDQILLTNAADCTIKLWSLEDMTCLKTLEGHDSSVLRVEFLTNGMQLLSAGADGLVKLWSIKTSDCVQTLDKHDNRVWALCVTRDESVFYSGGSDSQLIQWHDVTESKRQQELDQRKDTLLQEQELSNLLSERKLLKALRLSLNLDRPLSTLKIVNEVIRTKEQGLEDTVRKLSNDHKERLLRHAIEWNTNSKNCRPAQLALNVLLQETLAGRFQVSELNKHLEASLPYTERHFKRLTEYVKDLKFVEYSLRCMQPHAARMD</sequence>
<dbReference type="FunFam" id="2.130.10.10:FF:001665">
    <property type="entry name" value="U3 small nucleolar RNA-associated protein 13"/>
    <property type="match status" value="1"/>
</dbReference>
<evidence type="ECO:0000256" key="2">
    <source>
        <dbReference type="ARBA" id="ARBA00022574"/>
    </source>
</evidence>
<feature type="repeat" description="WD" evidence="5">
    <location>
        <begin position="511"/>
        <end position="552"/>
    </location>
</feature>
<dbReference type="FunFam" id="2.130.10.10:FF:001886">
    <property type="entry name" value="Transducin beta protein 3"/>
    <property type="match status" value="1"/>
</dbReference>
<dbReference type="Pfam" id="PF08625">
    <property type="entry name" value="Utp13"/>
    <property type="match status" value="1"/>
</dbReference>
<feature type="repeat" description="WD" evidence="5">
    <location>
        <begin position="224"/>
        <end position="265"/>
    </location>
</feature>
<dbReference type="PROSITE" id="PS00678">
    <property type="entry name" value="WD_REPEATS_1"/>
    <property type="match status" value="1"/>
</dbReference>
<evidence type="ECO:0000256" key="3">
    <source>
        <dbReference type="ARBA" id="ARBA00022737"/>
    </source>
</evidence>
<dbReference type="SMART" id="SM00320">
    <property type="entry name" value="WD40"/>
    <property type="match status" value="13"/>
</dbReference>
<feature type="repeat" description="WD" evidence="5">
    <location>
        <begin position="138"/>
        <end position="170"/>
    </location>
</feature>
<dbReference type="AlphaFoldDB" id="A0A182XCG4"/>
<feature type="repeat" description="WD" evidence="5">
    <location>
        <begin position="180"/>
        <end position="223"/>
    </location>
</feature>
<evidence type="ECO:0000256" key="1">
    <source>
        <dbReference type="ARBA" id="ARBA00004604"/>
    </source>
</evidence>